<evidence type="ECO:0000259" key="7">
    <source>
        <dbReference type="PROSITE" id="PS01124"/>
    </source>
</evidence>
<evidence type="ECO:0000256" key="3">
    <source>
        <dbReference type="ARBA" id="ARBA00023125"/>
    </source>
</evidence>
<dbReference type="GO" id="GO:0003700">
    <property type="term" value="F:DNA-binding transcription factor activity"/>
    <property type="evidence" value="ECO:0007669"/>
    <property type="project" value="InterPro"/>
</dbReference>
<dbReference type="InterPro" id="IPR035418">
    <property type="entry name" value="AraC-bd_2"/>
</dbReference>
<evidence type="ECO:0000256" key="6">
    <source>
        <dbReference type="ARBA" id="ARBA00037345"/>
    </source>
</evidence>
<dbReference type="InterPro" id="IPR018060">
    <property type="entry name" value="HTH_AraC"/>
</dbReference>
<feature type="domain" description="HTH araC/xylS-type" evidence="7">
    <location>
        <begin position="210"/>
        <end position="309"/>
    </location>
</feature>
<comment type="subcellular location">
    <subcellularLocation>
        <location evidence="1">Cytoplasm</location>
    </subcellularLocation>
</comment>
<dbReference type="GO" id="GO:0009893">
    <property type="term" value="P:positive regulation of metabolic process"/>
    <property type="evidence" value="ECO:0007669"/>
    <property type="project" value="UniProtKB-ARBA"/>
</dbReference>
<comment type="function">
    <text evidence="6">Regulatory protein of the TOL plasmid xyl operons. XylS activates the xylXYZLTEGFJQKIH operon required for the degradation of toluene, m-xylene and p-xylene.</text>
</comment>
<dbReference type="PANTHER" id="PTHR46796">
    <property type="entry name" value="HTH-TYPE TRANSCRIPTIONAL ACTIVATOR RHAS-RELATED"/>
    <property type="match status" value="1"/>
</dbReference>
<evidence type="ECO:0000256" key="2">
    <source>
        <dbReference type="ARBA" id="ARBA00023015"/>
    </source>
</evidence>
<dbReference type="PROSITE" id="PS00041">
    <property type="entry name" value="HTH_ARAC_FAMILY_1"/>
    <property type="match status" value="1"/>
</dbReference>
<dbReference type="InterPro" id="IPR018062">
    <property type="entry name" value="HTH_AraC-typ_CS"/>
</dbReference>
<protein>
    <submittedName>
        <fullName evidence="8">Transcriptional activator NphR</fullName>
    </submittedName>
</protein>
<dbReference type="RefSeq" id="WP_150294329.1">
    <property type="nucleotide sequence ID" value="NZ_VTFH01000001.1"/>
</dbReference>
<dbReference type="PROSITE" id="PS01124">
    <property type="entry name" value="HTH_ARAC_FAMILY_2"/>
    <property type="match status" value="1"/>
</dbReference>
<dbReference type="Pfam" id="PF12833">
    <property type="entry name" value="HTH_18"/>
    <property type="match status" value="1"/>
</dbReference>
<dbReference type="InterPro" id="IPR050204">
    <property type="entry name" value="AraC_XylS_family_regulators"/>
</dbReference>
<evidence type="ECO:0000313" key="9">
    <source>
        <dbReference type="Proteomes" id="UP000323425"/>
    </source>
</evidence>
<gene>
    <name evidence="8" type="primary">nphR_3</name>
    <name evidence="8" type="ORF">FX985_02846</name>
</gene>
<dbReference type="SUPFAM" id="SSF46689">
    <property type="entry name" value="Homeodomain-like"/>
    <property type="match status" value="1"/>
</dbReference>
<dbReference type="SMART" id="SM00342">
    <property type="entry name" value="HTH_ARAC"/>
    <property type="match status" value="1"/>
</dbReference>
<comment type="caution">
    <text evidence="8">The sequence shown here is derived from an EMBL/GenBank/DDBJ whole genome shotgun (WGS) entry which is preliminary data.</text>
</comment>
<dbReference type="EMBL" id="VTFH01000001">
    <property type="protein sequence ID" value="KAA8562780.1"/>
    <property type="molecule type" value="Genomic_DNA"/>
</dbReference>
<proteinExistence type="predicted"/>
<keyword evidence="4" id="KW-0010">Activator</keyword>
<reference evidence="8 9" key="1">
    <citation type="journal article" date="2018" name="Plant Biotechnol. Rep.">
        <title>Diversity and antifungal activity of endophytic bacteria associated with Panax ginseng seedlings.</title>
        <authorList>
            <person name="Park J.M."/>
            <person name="Hong C.E."/>
            <person name="Jo S.H."/>
        </authorList>
    </citation>
    <scope>NUCLEOTIDE SEQUENCE [LARGE SCALE GENOMIC DNA]</scope>
    <source>
        <strain evidence="8 9">PgKB38</strain>
    </source>
</reference>
<dbReference type="InterPro" id="IPR020449">
    <property type="entry name" value="Tscrpt_reg_AraC-type_HTH"/>
</dbReference>
<dbReference type="AlphaFoldDB" id="A0A5M9J2Q6"/>
<dbReference type="Pfam" id="PF14525">
    <property type="entry name" value="AraC_binding_2"/>
    <property type="match status" value="1"/>
</dbReference>
<dbReference type="Proteomes" id="UP000323425">
    <property type="component" value="Unassembled WGS sequence"/>
</dbReference>
<dbReference type="Gene3D" id="1.10.10.60">
    <property type="entry name" value="Homeodomain-like"/>
    <property type="match status" value="1"/>
</dbReference>
<dbReference type="PANTHER" id="PTHR46796:SF6">
    <property type="entry name" value="ARAC SUBFAMILY"/>
    <property type="match status" value="1"/>
</dbReference>
<keyword evidence="5" id="KW-0804">Transcription</keyword>
<evidence type="ECO:0000256" key="4">
    <source>
        <dbReference type="ARBA" id="ARBA00023159"/>
    </source>
</evidence>
<accession>A0A5M9J2Q6</accession>
<keyword evidence="3" id="KW-0238">DNA-binding</keyword>
<evidence type="ECO:0000313" key="8">
    <source>
        <dbReference type="EMBL" id="KAA8562780.1"/>
    </source>
</evidence>
<dbReference type="InterPro" id="IPR009057">
    <property type="entry name" value="Homeodomain-like_sf"/>
</dbReference>
<evidence type="ECO:0000256" key="1">
    <source>
        <dbReference type="ARBA" id="ARBA00004496"/>
    </source>
</evidence>
<name>A0A5M9J2Q6_9PSED</name>
<sequence length="311" mass="34539">MPITFSTQQVESAQRLAYWNEVICRTYLTVDCRPQLDEPLDGHLHVRQLGQLEMSDVLSPAMDYCRGVSELKDHHEEHYQLVLLTEGVGCIQQNGRQAVLRSGDLALYDAAQPSQVSYPKGSRSLVLKIPRPLLAARVATTEKMTAITLKGDSVMGAMIGNLIRESFRLDEVLNLPNDARLASGMLDIISAALENSTGASCSSSRHNPLDQIKRHMQTNLGDPDLQIVSIASRHNISVRTLNRLFAAEGTSAIRWLWLQRLAASHKSLSEGRVRQVSEAALNCGFNDLSHFSKAFKRMYGIAPHQLLRTGR</sequence>
<dbReference type="GO" id="GO:0005737">
    <property type="term" value="C:cytoplasm"/>
    <property type="evidence" value="ECO:0007669"/>
    <property type="project" value="UniProtKB-SubCell"/>
</dbReference>
<dbReference type="GO" id="GO:0043565">
    <property type="term" value="F:sequence-specific DNA binding"/>
    <property type="evidence" value="ECO:0007669"/>
    <property type="project" value="InterPro"/>
</dbReference>
<organism evidence="8 9">
    <name type="scientific">Pseudomonas extremaustralis</name>
    <dbReference type="NCBI Taxonomy" id="359110"/>
    <lineage>
        <taxon>Bacteria</taxon>
        <taxon>Pseudomonadati</taxon>
        <taxon>Pseudomonadota</taxon>
        <taxon>Gammaproteobacteria</taxon>
        <taxon>Pseudomonadales</taxon>
        <taxon>Pseudomonadaceae</taxon>
        <taxon>Pseudomonas</taxon>
    </lineage>
</organism>
<evidence type="ECO:0000256" key="5">
    <source>
        <dbReference type="ARBA" id="ARBA00023163"/>
    </source>
</evidence>
<dbReference type="PRINTS" id="PR00032">
    <property type="entry name" value="HTHARAC"/>
</dbReference>
<keyword evidence="2" id="KW-0805">Transcription regulation</keyword>